<protein>
    <submittedName>
        <fullName evidence="5">Putative acetyltransferase, GNAT</fullName>
    </submittedName>
</protein>
<dbReference type="Pfam" id="PF00583">
    <property type="entry name" value="Acetyltransf_1"/>
    <property type="match status" value="1"/>
</dbReference>
<evidence type="ECO:0000256" key="2">
    <source>
        <dbReference type="ARBA" id="ARBA00023315"/>
    </source>
</evidence>
<accession>A0A4Y3KCD1</accession>
<dbReference type="InterPro" id="IPR050832">
    <property type="entry name" value="Bact_Acetyltransf"/>
</dbReference>
<comment type="caution">
    <text evidence="5">The sequence shown here is derived from an EMBL/GenBank/DDBJ whole genome shotgun (WGS) entry which is preliminary data.</text>
</comment>
<name>A0A4Y3KCD1_CELUD</name>
<dbReference type="AlphaFoldDB" id="A0A4Y3KCD1"/>
<evidence type="ECO:0000313" key="5">
    <source>
        <dbReference type="EMBL" id="GEA80675.1"/>
    </source>
</evidence>
<dbReference type="GO" id="GO:0016747">
    <property type="term" value="F:acyltransferase activity, transferring groups other than amino-acyl groups"/>
    <property type="evidence" value="ECO:0007669"/>
    <property type="project" value="InterPro"/>
</dbReference>
<dbReference type="Proteomes" id="UP000315842">
    <property type="component" value="Unassembled WGS sequence"/>
</dbReference>
<sequence length="345" mass="37578">MSSDTTTLRPIAERAQAPAEVRVPSTATGLTWRPLTPSDTPALTRLVNDIEVADAEPFRTSDEEIAERFDGSGKDIARDTLAGVDEDGELRAWAFVVQPPGDVSVVRTFLEGGVHPRWRGRGIGREVLAWEVDRARQLLAATGKDVPARIGAFASEQAAATVGLLRSAGLTPVRVYFEMRRPLDVALPDAPLPPGLRVEAWSDARDEDARLAHNDAFASHWGSEPRTPESWQEGRAQFAPGWSLLAVDDATDEIAGYLVAGRYEQDWEVAGYSSGYVELLGVRPAWRGRGIAPALLTAFMARLREEGIQVAELGVDTENRSGALGLYTRLGFEAFHSSTLYSIEL</sequence>
<feature type="region of interest" description="Disordered" evidence="3">
    <location>
        <begin position="1"/>
        <end position="23"/>
    </location>
</feature>
<evidence type="ECO:0000256" key="3">
    <source>
        <dbReference type="SAM" id="MobiDB-lite"/>
    </source>
</evidence>
<feature type="domain" description="N-acetyltransferase" evidence="4">
    <location>
        <begin position="196"/>
        <end position="345"/>
    </location>
</feature>
<dbReference type="CDD" id="cd04301">
    <property type="entry name" value="NAT_SF"/>
    <property type="match status" value="2"/>
</dbReference>
<dbReference type="PANTHER" id="PTHR43877">
    <property type="entry name" value="AMINOALKYLPHOSPHONATE N-ACETYLTRANSFERASE-RELATED-RELATED"/>
    <property type="match status" value="1"/>
</dbReference>
<feature type="domain" description="N-acetyltransferase" evidence="4">
    <location>
        <begin position="30"/>
        <end position="184"/>
    </location>
</feature>
<keyword evidence="1 5" id="KW-0808">Transferase</keyword>
<dbReference type="PROSITE" id="PS51186">
    <property type="entry name" value="GNAT"/>
    <property type="match status" value="2"/>
</dbReference>
<organism evidence="5 6">
    <name type="scientific">Cellulomonas uda</name>
    <dbReference type="NCBI Taxonomy" id="1714"/>
    <lineage>
        <taxon>Bacteria</taxon>
        <taxon>Bacillati</taxon>
        <taxon>Actinomycetota</taxon>
        <taxon>Actinomycetes</taxon>
        <taxon>Micrococcales</taxon>
        <taxon>Cellulomonadaceae</taxon>
        <taxon>Cellulomonas</taxon>
    </lineage>
</organism>
<evidence type="ECO:0000256" key="1">
    <source>
        <dbReference type="ARBA" id="ARBA00022679"/>
    </source>
</evidence>
<dbReference type="InterPro" id="IPR016181">
    <property type="entry name" value="Acyl_CoA_acyltransferase"/>
</dbReference>
<dbReference type="SUPFAM" id="SSF55729">
    <property type="entry name" value="Acyl-CoA N-acyltransferases (Nat)"/>
    <property type="match status" value="2"/>
</dbReference>
<keyword evidence="2" id="KW-0012">Acyltransferase</keyword>
<dbReference type="PANTHER" id="PTHR43877:SF1">
    <property type="entry name" value="ACETYLTRANSFERASE"/>
    <property type="match status" value="1"/>
</dbReference>
<keyword evidence="6" id="KW-1185">Reference proteome</keyword>
<reference evidence="5 6" key="1">
    <citation type="submission" date="2019-06" db="EMBL/GenBank/DDBJ databases">
        <title>Whole genome shotgun sequence of Cellulomonas uda NBRC 3747.</title>
        <authorList>
            <person name="Hosoyama A."/>
            <person name="Uohara A."/>
            <person name="Ohji S."/>
            <person name="Ichikawa N."/>
        </authorList>
    </citation>
    <scope>NUCLEOTIDE SEQUENCE [LARGE SCALE GENOMIC DNA]</scope>
    <source>
        <strain evidence="5 6">NBRC 3747</strain>
    </source>
</reference>
<evidence type="ECO:0000259" key="4">
    <source>
        <dbReference type="PROSITE" id="PS51186"/>
    </source>
</evidence>
<dbReference type="Gene3D" id="3.40.630.30">
    <property type="match status" value="1"/>
</dbReference>
<evidence type="ECO:0000313" key="6">
    <source>
        <dbReference type="Proteomes" id="UP000315842"/>
    </source>
</evidence>
<gene>
    <name evidence="5" type="ORF">CUD01_11190</name>
</gene>
<dbReference type="EMBL" id="BJLP01000014">
    <property type="protein sequence ID" value="GEA80675.1"/>
    <property type="molecule type" value="Genomic_DNA"/>
</dbReference>
<proteinExistence type="predicted"/>
<dbReference type="InterPro" id="IPR000182">
    <property type="entry name" value="GNAT_dom"/>
</dbReference>
<dbReference type="RefSeq" id="WP_141319407.1">
    <property type="nucleotide sequence ID" value="NZ_BJLP01000014.1"/>
</dbReference>